<keyword evidence="3" id="KW-1185">Reference proteome</keyword>
<accession>A0A2V2A088</accession>
<dbReference type="AlphaFoldDB" id="A0A2V2A088"/>
<protein>
    <recommendedName>
        <fullName evidence="4">Protease inhibitor Inh</fullName>
    </recommendedName>
</protein>
<name>A0A2V2A088_PSYIM</name>
<keyword evidence="1" id="KW-0732">Signal</keyword>
<organism evidence="2 3">
    <name type="scientific">Psychrobacter immobilis</name>
    <dbReference type="NCBI Taxonomy" id="498"/>
    <lineage>
        <taxon>Bacteria</taxon>
        <taxon>Pseudomonadati</taxon>
        <taxon>Pseudomonadota</taxon>
        <taxon>Gammaproteobacteria</taxon>
        <taxon>Moraxellales</taxon>
        <taxon>Moraxellaceae</taxon>
        <taxon>Psychrobacter</taxon>
    </lineage>
</organism>
<dbReference type="RefSeq" id="WP_109591303.1">
    <property type="nucleotide sequence ID" value="NZ_CAJGZY010000008.1"/>
</dbReference>
<feature type="signal peptide" evidence="1">
    <location>
        <begin position="1"/>
        <end position="22"/>
    </location>
</feature>
<dbReference type="Proteomes" id="UP000245655">
    <property type="component" value="Unassembled WGS sequence"/>
</dbReference>
<dbReference type="EMBL" id="QGGM01000008">
    <property type="protein sequence ID" value="PWK11392.1"/>
    <property type="molecule type" value="Genomic_DNA"/>
</dbReference>
<evidence type="ECO:0000313" key="2">
    <source>
        <dbReference type="EMBL" id="PWK11392.1"/>
    </source>
</evidence>
<reference evidence="2 3" key="1">
    <citation type="submission" date="2018-05" db="EMBL/GenBank/DDBJ databases">
        <title>Genomic Encyclopedia of Type Strains, Phase IV (KMG-IV): sequencing the most valuable type-strain genomes for metagenomic binning, comparative biology and taxonomic classification.</title>
        <authorList>
            <person name="Goeker M."/>
        </authorList>
    </citation>
    <scope>NUCLEOTIDE SEQUENCE [LARGE SCALE GENOMIC DNA]</scope>
    <source>
        <strain evidence="2 3">DSM 7229</strain>
    </source>
</reference>
<evidence type="ECO:0000313" key="3">
    <source>
        <dbReference type="Proteomes" id="UP000245655"/>
    </source>
</evidence>
<evidence type="ECO:0008006" key="4">
    <source>
        <dbReference type="Google" id="ProtNLM"/>
    </source>
</evidence>
<dbReference type="GeneID" id="60255336"/>
<proteinExistence type="predicted"/>
<evidence type="ECO:0000256" key="1">
    <source>
        <dbReference type="SAM" id="SignalP"/>
    </source>
</evidence>
<comment type="caution">
    <text evidence="2">The sequence shown here is derived from an EMBL/GenBank/DDBJ whole genome shotgun (WGS) entry which is preliminary data.</text>
</comment>
<feature type="chain" id="PRO_5016041824" description="Protease inhibitor Inh" evidence="1">
    <location>
        <begin position="23"/>
        <end position="206"/>
    </location>
</feature>
<sequence>MEPISLASFSLAAILASLPVNGEVVTKPTITTHISPAIAGQWEIDLDSSITMTKEAKARQAVAKELKQTKSDEPEVTAGTEGGVLVQSEKRVLNIKPNTNNQLKVSAKKANQCRELYNFAADNEMWAVSGKEWTYGRYLITHREEGLPIIALKTVYDNNEVDCSGNQIDQTDEALIAFLNHDGNQMQWCADPDGNECFMNFNRVLP</sequence>
<gene>
    <name evidence="2" type="ORF">C8D84_10832</name>
</gene>